<feature type="region of interest" description="Disordered" evidence="1">
    <location>
        <begin position="44"/>
        <end position="74"/>
    </location>
</feature>
<protein>
    <submittedName>
        <fullName evidence="2">Uncharacterized protein</fullName>
    </submittedName>
</protein>
<dbReference type="Proteomes" id="UP000054011">
    <property type="component" value="Unassembled WGS sequence"/>
</dbReference>
<evidence type="ECO:0000313" key="3">
    <source>
        <dbReference type="Proteomes" id="UP000054011"/>
    </source>
</evidence>
<evidence type="ECO:0000313" key="2">
    <source>
        <dbReference type="EMBL" id="KUH35797.1"/>
    </source>
</evidence>
<comment type="caution">
    <text evidence="2">The sequence shown here is derived from an EMBL/GenBank/DDBJ whole genome shotgun (WGS) entry which is preliminary data.</text>
</comment>
<proteinExistence type="predicted"/>
<feature type="compositionally biased region" description="Basic and acidic residues" evidence="1">
    <location>
        <begin position="57"/>
        <end position="74"/>
    </location>
</feature>
<accession>A0A124EBW8</accession>
<sequence length="74" mass="8105">MDCTVRAHSRCSSRMVSRVARVSPWSSGSGMAFSTKRMMLRAMPSTAVVGESRVQSRRADSKMHPTSSRAKESA</sequence>
<reference evidence="2 3" key="1">
    <citation type="submission" date="2015-11" db="EMBL/GenBank/DDBJ databases">
        <title>Genome-wide analysis reveals the secondary metabolome in Streptomyces kanasensis ZX01.</title>
        <authorList>
            <person name="Zhang G."/>
            <person name="Han L."/>
            <person name="Feng J."/>
            <person name="Zhang X."/>
        </authorList>
    </citation>
    <scope>NUCLEOTIDE SEQUENCE [LARGE SCALE GENOMIC DNA]</scope>
    <source>
        <strain evidence="2 3">ZX01</strain>
    </source>
</reference>
<name>A0A124EBW8_9ACTN</name>
<dbReference type="AlphaFoldDB" id="A0A124EBW8"/>
<organism evidence="2 3">
    <name type="scientific">Streptomyces kanasensis</name>
    <dbReference type="NCBI Taxonomy" id="936756"/>
    <lineage>
        <taxon>Bacteria</taxon>
        <taxon>Bacillati</taxon>
        <taxon>Actinomycetota</taxon>
        <taxon>Actinomycetes</taxon>
        <taxon>Kitasatosporales</taxon>
        <taxon>Streptomycetaceae</taxon>
        <taxon>Streptomyces</taxon>
    </lineage>
</organism>
<keyword evidence="3" id="KW-1185">Reference proteome</keyword>
<dbReference type="EMBL" id="LNSV01000111">
    <property type="protein sequence ID" value="KUH35797.1"/>
    <property type="molecule type" value="Genomic_DNA"/>
</dbReference>
<evidence type="ECO:0000256" key="1">
    <source>
        <dbReference type="SAM" id="MobiDB-lite"/>
    </source>
</evidence>
<gene>
    <name evidence="2" type="ORF">ATE80_27160</name>
</gene>